<comment type="caution">
    <text evidence="9">The sequence shown here is derived from an EMBL/GenBank/DDBJ whole genome shotgun (WGS) entry which is preliminary data.</text>
</comment>
<keyword evidence="10" id="KW-1185">Reference proteome</keyword>
<evidence type="ECO:0000256" key="6">
    <source>
        <dbReference type="PROSITE-ProRule" id="PRU00479"/>
    </source>
</evidence>
<evidence type="ECO:0000256" key="5">
    <source>
        <dbReference type="ARBA" id="ARBA00023157"/>
    </source>
</evidence>
<keyword evidence="5 6" id="KW-1015">Disulfide bond</keyword>
<dbReference type="CDD" id="cd00062">
    <property type="entry name" value="FN2"/>
    <property type="match status" value="1"/>
</dbReference>
<keyword evidence="4" id="KW-0677">Repeat</keyword>
<dbReference type="PANTHER" id="PTHR22918:SF1">
    <property type="entry name" value="FIBRONECTIN TYPE-II DOMAIN-CONTAINING PROTEIN"/>
    <property type="match status" value="1"/>
</dbReference>
<dbReference type="InterPro" id="IPR000562">
    <property type="entry name" value="FN_type2_dom"/>
</dbReference>
<evidence type="ECO:0000256" key="7">
    <source>
        <dbReference type="SAM" id="MobiDB-lite"/>
    </source>
</evidence>
<name>A0ABV0R5Z5_9TELE</name>
<feature type="disulfide bond" evidence="6">
    <location>
        <begin position="13"/>
        <end position="39"/>
    </location>
</feature>
<evidence type="ECO:0000256" key="2">
    <source>
        <dbReference type="ARBA" id="ARBA00010011"/>
    </source>
</evidence>
<evidence type="ECO:0000256" key="1">
    <source>
        <dbReference type="ARBA" id="ARBA00004613"/>
    </source>
</evidence>
<evidence type="ECO:0000256" key="3">
    <source>
        <dbReference type="ARBA" id="ARBA00022525"/>
    </source>
</evidence>
<keyword evidence="3" id="KW-0964">Secreted</keyword>
<feature type="region of interest" description="Disordered" evidence="7">
    <location>
        <begin position="73"/>
        <end position="93"/>
    </location>
</feature>
<dbReference type="PRINTS" id="PR00013">
    <property type="entry name" value="FNTYPEII"/>
</dbReference>
<proteinExistence type="inferred from homology"/>
<sequence>TFSIGGNSFGAPCQFPFKYHEKWYAECTKDGRPDGQMWCATEKDYDKEKKWGFCATKGMCEYYKEFTGSSDVAPGQNELPAAGSRPPQHRGAA</sequence>
<accession>A0ABV0R5Z5</accession>
<evidence type="ECO:0000256" key="4">
    <source>
        <dbReference type="ARBA" id="ARBA00022737"/>
    </source>
</evidence>
<feature type="domain" description="Fibronectin type-II" evidence="8">
    <location>
        <begin position="8"/>
        <end position="56"/>
    </location>
</feature>
<comment type="subcellular location">
    <subcellularLocation>
        <location evidence="1">Secreted</location>
    </subcellularLocation>
</comment>
<feature type="non-terminal residue" evidence="9">
    <location>
        <position position="1"/>
    </location>
</feature>
<evidence type="ECO:0000313" key="10">
    <source>
        <dbReference type="Proteomes" id="UP001434883"/>
    </source>
</evidence>
<dbReference type="Pfam" id="PF00040">
    <property type="entry name" value="fn2"/>
    <property type="match status" value="1"/>
</dbReference>
<dbReference type="InterPro" id="IPR013806">
    <property type="entry name" value="Kringle-like"/>
</dbReference>
<organism evidence="9 10">
    <name type="scientific">Xenoophorus captivus</name>
    <dbReference type="NCBI Taxonomy" id="1517983"/>
    <lineage>
        <taxon>Eukaryota</taxon>
        <taxon>Metazoa</taxon>
        <taxon>Chordata</taxon>
        <taxon>Craniata</taxon>
        <taxon>Vertebrata</taxon>
        <taxon>Euteleostomi</taxon>
        <taxon>Actinopterygii</taxon>
        <taxon>Neopterygii</taxon>
        <taxon>Teleostei</taxon>
        <taxon>Neoteleostei</taxon>
        <taxon>Acanthomorphata</taxon>
        <taxon>Ovalentaria</taxon>
        <taxon>Atherinomorphae</taxon>
        <taxon>Cyprinodontiformes</taxon>
        <taxon>Goodeidae</taxon>
        <taxon>Xenoophorus</taxon>
    </lineage>
</organism>
<dbReference type="InterPro" id="IPR036943">
    <property type="entry name" value="FN_type2_sf"/>
</dbReference>
<protein>
    <recommendedName>
        <fullName evidence="8">Fibronectin type-II domain-containing protein</fullName>
    </recommendedName>
</protein>
<dbReference type="Proteomes" id="UP001434883">
    <property type="component" value="Unassembled WGS sequence"/>
</dbReference>
<evidence type="ECO:0000313" key="9">
    <source>
        <dbReference type="EMBL" id="MEQ2203522.1"/>
    </source>
</evidence>
<feature type="disulfide bond" evidence="6">
    <location>
        <begin position="27"/>
        <end position="54"/>
    </location>
</feature>
<dbReference type="PROSITE" id="PS51092">
    <property type="entry name" value="FN2_2"/>
    <property type="match status" value="1"/>
</dbReference>
<comment type="similarity">
    <text evidence="2">Belongs to the seminal plasma protein family.</text>
</comment>
<dbReference type="SUPFAM" id="SSF57440">
    <property type="entry name" value="Kringle-like"/>
    <property type="match status" value="1"/>
</dbReference>
<dbReference type="Gene3D" id="2.10.10.10">
    <property type="entry name" value="Fibronectin, type II, collagen-binding"/>
    <property type="match status" value="1"/>
</dbReference>
<reference evidence="9 10" key="1">
    <citation type="submission" date="2021-06" db="EMBL/GenBank/DDBJ databases">
        <authorList>
            <person name="Palmer J.M."/>
        </authorList>
    </citation>
    <scope>NUCLEOTIDE SEQUENCE [LARGE SCALE GENOMIC DNA]</scope>
    <source>
        <strain evidence="9 10">XC_2019</strain>
        <tissue evidence="9">Muscle</tissue>
    </source>
</reference>
<dbReference type="EMBL" id="JAHRIN010034624">
    <property type="protein sequence ID" value="MEQ2203522.1"/>
    <property type="molecule type" value="Genomic_DNA"/>
</dbReference>
<dbReference type="SMART" id="SM00059">
    <property type="entry name" value="FN2"/>
    <property type="match status" value="1"/>
</dbReference>
<dbReference type="PANTHER" id="PTHR22918">
    <property type="entry name" value="SEMINAL PLASMA PROTEIN"/>
    <property type="match status" value="1"/>
</dbReference>
<dbReference type="InterPro" id="IPR051666">
    <property type="entry name" value="SP_Capacitation_Regulator"/>
</dbReference>
<evidence type="ECO:0000259" key="8">
    <source>
        <dbReference type="PROSITE" id="PS51092"/>
    </source>
</evidence>
<dbReference type="PROSITE" id="PS00023">
    <property type="entry name" value="FN2_1"/>
    <property type="match status" value="1"/>
</dbReference>
<gene>
    <name evidence="9" type="ORF">XENOCAPTIV_000195</name>
</gene>